<dbReference type="EMBL" id="DVJQ01000060">
    <property type="protein sequence ID" value="HIS74772.1"/>
    <property type="molecule type" value="Genomic_DNA"/>
</dbReference>
<evidence type="ECO:0000313" key="1">
    <source>
        <dbReference type="EMBL" id="HIS74772.1"/>
    </source>
</evidence>
<evidence type="ECO:0000313" key="2">
    <source>
        <dbReference type="Proteomes" id="UP000886865"/>
    </source>
</evidence>
<organism evidence="1 2">
    <name type="scientific">Candidatus Galligastranaerophilus intestinavium</name>
    <dbReference type="NCBI Taxonomy" id="2840836"/>
    <lineage>
        <taxon>Bacteria</taxon>
        <taxon>Candidatus Galligastranaerophilus</taxon>
    </lineage>
</organism>
<gene>
    <name evidence="1" type="ORF">IAA86_07110</name>
</gene>
<protein>
    <submittedName>
        <fullName evidence="1">Uncharacterized protein</fullName>
    </submittedName>
</protein>
<sequence length="107" mass="13160">MSDEIIKNKRWYDFDPTIRLAVDMFEKSSKDLQIKLADYIIEEAKNRGAILNFNNKEDFNYVWKRWQDKDEKTFEAMEYFKIIDFDTKKQLSLEVIEFIRNYQEKLK</sequence>
<reference evidence="1" key="2">
    <citation type="journal article" date="2021" name="PeerJ">
        <title>Extensive microbial diversity within the chicken gut microbiome revealed by metagenomics and culture.</title>
        <authorList>
            <person name="Gilroy R."/>
            <person name="Ravi A."/>
            <person name="Getino M."/>
            <person name="Pursley I."/>
            <person name="Horton D.L."/>
            <person name="Alikhan N.F."/>
            <person name="Baker D."/>
            <person name="Gharbi K."/>
            <person name="Hall N."/>
            <person name="Watson M."/>
            <person name="Adriaenssens E.M."/>
            <person name="Foster-Nyarko E."/>
            <person name="Jarju S."/>
            <person name="Secka A."/>
            <person name="Antonio M."/>
            <person name="Oren A."/>
            <person name="Chaudhuri R.R."/>
            <person name="La Ragione R."/>
            <person name="Hildebrand F."/>
            <person name="Pallen M.J."/>
        </authorList>
    </citation>
    <scope>NUCLEOTIDE SEQUENCE</scope>
    <source>
        <strain evidence="1">CHK152-2871</strain>
    </source>
</reference>
<reference evidence="1" key="1">
    <citation type="submission" date="2020-10" db="EMBL/GenBank/DDBJ databases">
        <authorList>
            <person name="Gilroy R."/>
        </authorList>
    </citation>
    <scope>NUCLEOTIDE SEQUENCE</scope>
    <source>
        <strain evidence="1">CHK152-2871</strain>
    </source>
</reference>
<accession>A0A9D1FJS0</accession>
<proteinExistence type="predicted"/>
<dbReference type="AlphaFoldDB" id="A0A9D1FJS0"/>
<name>A0A9D1FJS0_9BACT</name>
<dbReference type="Proteomes" id="UP000886865">
    <property type="component" value="Unassembled WGS sequence"/>
</dbReference>
<comment type="caution">
    <text evidence="1">The sequence shown here is derived from an EMBL/GenBank/DDBJ whole genome shotgun (WGS) entry which is preliminary data.</text>
</comment>